<dbReference type="EMBL" id="BJYM01000006">
    <property type="protein sequence ID" value="GEN86944.1"/>
    <property type="molecule type" value="Genomic_DNA"/>
</dbReference>
<comment type="caution">
    <text evidence="2">The sequence shown here is derived from an EMBL/GenBank/DDBJ whole genome shotgun (WGS) entry which is preliminary data.</text>
</comment>
<evidence type="ECO:0000313" key="2">
    <source>
        <dbReference type="EMBL" id="GEN86944.1"/>
    </source>
</evidence>
<protein>
    <submittedName>
        <fullName evidence="2">Uncharacterized protein</fullName>
    </submittedName>
</protein>
<evidence type="ECO:0000313" key="3">
    <source>
        <dbReference type="Proteomes" id="UP000321558"/>
    </source>
</evidence>
<feature type="compositionally biased region" description="Polar residues" evidence="1">
    <location>
        <begin position="1"/>
        <end position="11"/>
    </location>
</feature>
<evidence type="ECO:0000256" key="1">
    <source>
        <dbReference type="SAM" id="MobiDB-lite"/>
    </source>
</evidence>
<organism evidence="2 3">
    <name type="scientific">Oceanobacillus sojae</name>
    <dbReference type="NCBI Taxonomy" id="582851"/>
    <lineage>
        <taxon>Bacteria</taxon>
        <taxon>Bacillati</taxon>
        <taxon>Bacillota</taxon>
        <taxon>Bacilli</taxon>
        <taxon>Bacillales</taxon>
        <taxon>Bacillaceae</taxon>
        <taxon>Oceanobacillus</taxon>
    </lineage>
</organism>
<reference evidence="2 3" key="1">
    <citation type="submission" date="2019-07" db="EMBL/GenBank/DDBJ databases">
        <title>Whole genome shotgun sequence of Oceanobacillus sojae NBRC 105379.</title>
        <authorList>
            <person name="Hosoyama A."/>
            <person name="Uohara A."/>
            <person name="Ohji S."/>
            <person name="Ichikawa N."/>
        </authorList>
    </citation>
    <scope>NUCLEOTIDE SEQUENCE [LARGE SCALE GENOMIC DNA]</scope>
    <source>
        <strain evidence="2 3">NBRC 105379</strain>
    </source>
</reference>
<keyword evidence="3" id="KW-1185">Reference proteome</keyword>
<feature type="region of interest" description="Disordered" evidence="1">
    <location>
        <begin position="1"/>
        <end position="60"/>
    </location>
</feature>
<name>A0A511ZHN2_9BACI</name>
<gene>
    <name evidence="2" type="ORF">OSO01_16830</name>
</gene>
<sequence length="60" mass="6533">MEKHQSTQYLNALSAGTAVLKRPQLLPEDPPNNGGEEPNEPEPEDPEESDGAGEEEESDE</sequence>
<dbReference type="AlphaFoldDB" id="A0A511ZHN2"/>
<feature type="compositionally biased region" description="Acidic residues" evidence="1">
    <location>
        <begin position="37"/>
        <end position="60"/>
    </location>
</feature>
<proteinExistence type="predicted"/>
<accession>A0A511ZHN2</accession>
<dbReference type="Proteomes" id="UP000321558">
    <property type="component" value="Unassembled WGS sequence"/>
</dbReference>